<protein>
    <recommendedName>
        <fullName evidence="3">Sce7726 family protein</fullName>
    </recommendedName>
</protein>
<dbReference type="AlphaFoldDB" id="W6R6C4"/>
<sequence length="193" mass="21904">MLRDQISMLSDPVIRVALLDKLNRGRPQPKALIEELRIHNGNAIADIVAIYNEAHCYEIKGENDKIERIIEQGRYYDRAFRKVTLVTTSRHIKKAVAIAPNHWGIMEAKMNNAGKVTFKAIRSARKNIGFDKKIALLTLWRNELVEIASQIEEKVGAKTNRDTLSQLISQSYGIQELSYTISKALAVRGVTKY</sequence>
<dbReference type="EMBL" id="HG916826">
    <property type="protein sequence ID" value="CDM41931.1"/>
    <property type="molecule type" value="Genomic_DNA"/>
</dbReference>
<accession>W6R6C4</accession>
<dbReference type="OrthoDB" id="5020258at2"/>
<name>W6R6C4_ECTO5</name>
<organism evidence="1 2">
    <name type="scientific">Ectopseudomonas oleovorans (strain CECT 5344)</name>
    <name type="common">Pseudomonas pseudoalcaligenes</name>
    <dbReference type="NCBI Taxonomy" id="1182590"/>
    <lineage>
        <taxon>Bacteria</taxon>
        <taxon>Pseudomonadati</taxon>
        <taxon>Pseudomonadota</taxon>
        <taxon>Gammaproteobacteria</taxon>
        <taxon>Pseudomonadales</taxon>
        <taxon>Pseudomonadaceae</taxon>
        <taxon>Ectopseudomonas</taxon>
    </lineage>
</organism>
<dbReference type="InterPro" id="IPR047729">
    <property type="entry name" value="Sce7726-like"/>
</dbReference>
<dbReference type="NCBIfam" id="NF033832">
    <property type="entry name" value="sce7726_fam"/>
    <property type="match status" value="1"/>
</dbReference>
<evidence type="ECO:0008006" key="3">
    <source>
        <dbReference type="Google" id="ProtNLM"/>
    </source>
</evidence>
<reference evidence="1 2" key="1">
    <citation type="submission" date="2013-11" db="EMBL/GenBank/DDBJ databases">
        <title>Complete genome sequence of the cyanide-degrading bacterium Pseudomonas pseudoalcaligenes CECT 5344.</title>
        <authorList>
            <person name="Wibberg D."/>
            <person name="Puehler A."/>
            <person name="Schlueter A."/>
        </authorList>
    </citation>
    <scope>NUCLEOTIDE SEQUENCE [LARGE SCALE GENOMIC DNA]</scope>
    <source>
        <strain evidence="2">CECT 5344</strain>
    </source>
</reference>
<dbReference type="KEGG" id="ppse:BN5_3378"/>
<proteinExistence type="predicted"/>
<dbReference type="RefSeq" id="WP_156157189.1">
    <property type="nucleotide sequence ID" value="NZ_HG916826.1"/>
</dbReference>
<gene>
    <name evidence="1" type="ORF">BN5_3378</name>
</gene>
<evidence type="ECO:0000313" key="1">
    <source>
        <dbReference type="EMBL" id="CDM41931.1"/>
    </source>
</evidence>
<dbReference type="Proteomes" id="UP000032841">
    <property type="component" value="Chromosome"/>
</dbReference>
<evidence type="ECO:0000313" key="2">
    <source>
        <dbReference type="Proteomes" id="UP000032841"/>
    </source>
</evidence>
<dbReference type="HOGENOM" id="CLU_091314_1_0_6"/>